<name>A0A8H6I1D6_9AGAR</name>
<dbReference type="AlphaFoldDB" id="A0A8H6I1D6"/>
<proteinExistence type="predicted"/>
<reference evidence="1 2" key="1">
    <citation type="submission" date="2020-07" db="EMBL/GenBank/DDBJ databases">
        <title>Comparative genomics of pyrophilous fungi reveals a link between fire events and developmental genes.</title>
        <authorList>
            <consortium name="DOE Joint Genome Institute"/>
            <person name="Steindorff A.S."/>
            <person name="Carver A."/>
            <person name="Calhoun S."/>
            <person name="Stillman K."/>
            <person name="Liu H."/>
            <person name="Lipzen A."/>
            <person name="Pangilinan J."/>
            <person name="Labutti K."/>
            <person name="Bruns T.D."/>
            <person name="Grigoriev I.V."/>
        </authorList>
    </citation>
    <scope>NUCLEOTIDE SEQUENCE [LARGE SCALE GENOMIC DNA]</scope>
    <source>
        <strain evidence="1 2">CBS 144469</strain>
    </source>
</reference>
<dbReference type="EMBL" id="JACGCI010000024">
    <property type="protein sequence ID" value="KAF6756851.1"/>
    <property type="molecule type" value="Genomic_DNA"/>
</dbReference>
<evidence type="ECO:0000313" key="1">
    <source>
        <dbReference type="EMBL" id="KAF6756851.1"/>
    </source>
</evidence>
<dbReference type="OrthoDB" id="10298615at2759"/>
<evidence type="ECO:0000313" key="2">
    <source>
        <dbReference type="Proteomes" id="UP000521943"/>
    </source>
</evidence>
<dbReference type="Proteomes" id="UP000521943">
    <property type="component" value="Unassembled WGS sequence"/>
</dbReference>
<comment type="caution">
    <text evidence="1">The sequence shown here is derived from an EMBL/GenBank/DDBJ whole genome shotgun (WGS) entry which is preliminary data.</text>
</comment>
<sequence>MTLPGCNRLEFRFTQTWTPLHVFDVQTCKGLNDLIKESVEIWKACLKRLCYVERLFWSSFNGLSTAAEYKSACTGVWRFDTLHRTTGHRGISMNSKSRHLPVTEYSELAEEGDASLEDNEDEDEEDPCYVYDQWDGRHFKNRHPGINNAYLVPGGRYLVTLGKTWLLVWDIGLPGRAVEPAVLAKHKLDGTVNGWRVKFLDVDIVSDYTALRIVFHEGFYDDLPPYVDPSQLPSDTRLVAFHRFEIRLPESGDHAIVLLRLCVARTDNDEIKAVQCGHKVALEVSSGEILLWDTRRGGAFSLWKIPKCSAFYVQQGYLFAITSEGVQVIDFAQSSWQSPIKNGLVDPRSVSPVQASICHTYEYPVEVGIIGRVILPKSIPTSGTVEYELRVDKRWANTYKIHRFSHEFDPEEPSSSTICFLGTPDSGTDRSWQPVLRFDGAHGDSGYIFSQIESDVSMAIYKKAELLAGSQKFRDPTSIMTPENVSTLVQEVHVCPFSGRAVFLWDRRLVEVVMLEIADYL</sequence>
<accession>A0A8H6I1D6</accession>
<keyword evidence="2" id="KW-1185">Reference proteome</keyword>
<organism evidence="1 2">
    <name type="scientific">Ephemerocybe angulata</name>
    <dbReference type="NCBI Taxonomy" id="980116"/>
    <lineage>
        <taxon>Eukaryota</taxon>
        <taxon>Fungi</taxon>
        <taxon>Dikarya</taxon>
        <taxon>Basidiomycota</taxon>
        <taxon>Agaricomycotina</taxon>
        <taxon>Agaricomycetes</taxon>
        <taxon>Agaricomycetidae</taxon>
        <taxon>Agaricales</taxon>
        <taxon>Agaricineae</taxon>
        <taxon>Psathyrellaceae</taxon>
        <taxon>Ephemerocybe</taxon>
    </lineage>
</organism>
<protein>
    <submittedName>
        <fullName evidence="1">Uncharacterized protein</fullName>
    </submittedName>
</protein>
<gene>
    <name evidence="1" type="ORF">DFP72DRAFT_892476</name>
</gene>